<proteinExistence type="predicted"/>
<dbReference type="Proteomes" id="UP000249169">
    <property type="component" value="Unassembled WGS sequence"/>
</dbReference>
<dbReference type="PANTHER" id="PTHR10803">
    <property type="entry name" value="ARSENICAL PUMP-DRIVING ATPASE ARSENITE-TRANSLOCATING ATPASE"/>
    <property type="match status" value="1"/>
</dbReference>
<name>A0A328C3Q8_9DELT</name>
<feature type="compositionally biased region" description="Basic and acidic residues" evidence="1">
    <location>
        <begin position="22"/>
        <end position="46"/>
    </location>
</feature>
<dbReference type="Gene3D" id="3.40.50.300">
    <property type="entry name" value="P-loop containing nucleotide triphosphate hydrolases"/>
    <property type="match status" value="1"/>
</dbReference>
<feature type="region of interest" description="Disordered" evidence="1">
    <location>
        <begin position="1"/>
        <end position="74"/>
    </location>
</feature>
<dbReference type="CDD" id="cd02035">
    <property type="entry name" value="ArsA"/>
    <property type="match status" value="1"/>
</dbReference>
<dbReference type="AlphaFoldDB" id="A0A328C3Q8"/>
<evidence type="ECO:0000256" key="1">
    <source>
        <dbReference type="SAM" id="MobiDB-lite"/>
    </source>
</evidence>
<evidence type="ECO:0000259" key="2">
    <source>
        <dbReference type="Pfam" id="PF02374"/>
    </source>
</evidence>
<dbReference type="InterPro" id="IPR016300">
    <property type="entry name" value="ATPase_ArsA/GET3"/>
</dbReference>
<dbReference type="InterPro" id="IPR027417">
    <property type="entry name" value="P-loop_NTPase"/>
</dbReference>
<evidence type="ECO:0000313" key="4">
    <source>
        <dbReference type="Proteomes" id="UP000249169"/>
    </source>
</evidence>
<dbReference type="PANTHER" id="PTHR10803:SF26">
    <property type="entry name" value="ANION TRANSPORTER ATPASE-RELATED"/>
    <property type="match status" value="1"/>
</dbReference>
<dbReference type="InterPro" id="IPR025723">
    <property type="entry name" value="ArsA/GET3_ATPase-like"/>
</dbReference>
<dbReference type="Pfam" id="PF02374">
    <property type="entry name" value="ArsA_ATPase"/>
    <property type="match status" value="1"/>
</dbReference>
<protein>
    <recommendedName>
        <fullName evidence="2">ArsA/GET3 Anion-transporting ATPase-like domain-containing protein</fullName>
    </recommendedName>
</protein>
<accession>A0A328C3Q8</accession>
<dbReference type="GO" id="GO:0005524">
    <property type="term" value="F:ATP binding"/>
    <property type="evidence" value="ECO:0007669"/>
    <property type="project" value="InterPro"/>
</dbReference>
<evidence type="ECO:0000313" key="3">
    <source>
        <dbReference type="EMBL" id="RAL21664.1"/>
    </source>
</evidence>
<keyword evidence="4" id="KW-1185">Reference proteome</keyword>
<feature type="compositionally biased region" description="Polar residues" evidence="1">
    <location>
        <begin position="50"/>
        <end position="74"/>
    </location>
</feature>
<dbReference type="EMBL" id="QHKO01000005">
    <property type="protein sequence ID" value="RAL21664.1"/>
    <property type="molecule type" value="Genomic_DNA"/>
</dbReference>
<feature type="domain" description="ArsA/GET3 Anion-transporting ATPase-like" evidence="2">
    <location>
        <begin position="85"/>
        <end position="367"/>
    </location>
</feature>
<reference evidence="3 4" key="1">
    <citation type="submission" date="2018-05" db="EMBL/GenBank/DDBJ databases">
        <title>Lujinxingia marina gen. nov. sp. nov., a new facultative anaerobic member of the class Deltaproteobacteria, and proposal of Lujinxingaceae fam. nov.</title>
        <authorList>
            <person name="Li C.-M."/>
        </authorList>
    </citation>
    <scope>NUCLEOTIDE SEQUENCE [LARGE SCALE GENOMIC DNA]</scope>
    <source>
        <strain evidence="3 4">B210</strain>
    </source>
</reference>
<dbReference type="SUPFAM" id="SSF52540">
    <property type="entry name" value="P-loop containing nucleoside triphosphate hydrolases"/>
    <property type="match status" value="1"/>
</dbReference>
<organism evidence="3 4">
    <name type="scientific">Lujinxingia litoralis</name>
    <dbReference type="NCBI Taxonomy" id="2211119"/>
    <lineage>
        <taxon>Bacteria</taxon>
        <taxon>Deltaproteobacteria</taxon>
        <taxon>Bradymonadales</taxon>
        <taxon>Lujinxingiaceae</taxon>
        <taxon>Lujinxingia</taxon>
    </lineage>
</organism>
<dbReference type="GO" id="GO:0016887">
    <property type="term" value="F:ATP hydrolysis activity"/>
    <property type="evidence" value="ECO:0007669"/>
    <property type="project" value="InterPro"/>
</dbReference>
<gene>
    <name evidence="3" type="ORF">DL240_12470</name>
</gene>
<sequence>MARPRSALPRRTPPTRQCPRGRAADLLRRRGDRRGQPRCRSADRWRLLHSRTSGPLSAPRSPSVTASSSPDPNASTLRDLLDSGRLIVCVGPGGVGKTTTSAAIGLRAAMAGRKTIVMTIDPAKRLANSLGLDDLTNDPQQIDLSDALAMAGGEDQGGELWAMMLDAEKTFDDMVTRHAPDKGALARAKENNIYRLLSSALHGMQEYMALEKLHDLYTGGYFDLVILDTPPTKNALEFLETPGRASTFFDERIIKWFLPNRRSGLLGRVFNPGSVVLGLISRVLGESFVNDLVEFFDTFHYLQEALQQNGELIEFILRDPLTHFFVITSADPRRMKEAVYFHEKLGQLDQRADFFIINRVIPRFHPEDIAKIEDADLDALLTSGDHGATSTQIRGLRQRLETHYLQLARLAIRDREAIAGLAARVGEEALRLIPLLGEDVHNLSNLLRLSDFITPIDSPPQTGTAQG</sequence>
<comment type="caution">
    <text evidence="3">The sequence shown here is derived from an EMBL/GenBank/DDBJ whole genome shotgun (WGS) entry which is preliminary data.</text>
</comment>